<name>A0A1M4EBA8_9ACTN</name>
<dbReference type="Pfam" id="PF04672">
    <property type="entry name" value="Methyltransf_19"/>
    <property type="match status" value="1"/>
</dbReference>
<dbReference type="SUPFAM" id="SSF53335">
    <property type="entry name" value="S-adenosyl-L-methionine-dependent methyltransferases"/>
    <property type="match status" value="1"/>
</dbReference>
<reference evidence="2" key="1">
    <citation type="submission" date="2016-04" db="EMBL/GenBank/DDBJ databases">
        <authorList>
            <person name="Evans L.H."/>
            <person name="Alamgir A."/>
            <person name="Owens N."/>
            <person name="Weber N.D."/>
            <person name="Virtaneva K."/>
            <person name="Barbian K."/>
            <person name="Babar A."/>
            <person name="Rosenke K."/>
        </authorList>
    </citation>
    <scope>NUCLEOTIDE SEQUENCE</scope>
    <source>
        <strain evidence="2">Nono1</strain>
    </source>
</reference>
<dbReference type="Gene3D" id="3.40.50.150">
    <property type="entry name" value="Vaccinia Virus protein VP39"/>
    <property type="match status" value="1"/>
</dbReference>
<accession>A0A1M4EBA8</accession>
<organism evidence="2">
    <name type="scientific">Nonomuraea gerenzanensis</name>
    <dbReference type="NCBI Taxonomy" id="93944"/>
    <lineage>
        <taxon>Bacteria</taxon>
        <taxon>Bacillati</taxon>
        <taxon>Actinomycetota</taxon>
        <taxon>Actinomycetes</taxon>
        <taxon>Streptosporangiales</taxon>
        <taxon>Streptosporangiaceae</taxon>
        <taxon>Nonomuraea</taxon>
    </lineage>
</organism>
<evidence type="ECO:0000256" key="1">
    <source>
        <dbReference type="SAM" id="MobiDB-lite"/>
    </source>
</evidence>
<dbReference type="AlphaFoldDB" id="A0A1M4EBA8"/>
<dbReference type="EMBL" id="LT559118">
    <property type="protein sequence ID" value="SBO96231.1"/>
    <property type="molecule type" value="Genomic_DNA"/>
</dbReference>
<sequence>MPEVITPPSGRGEQMTHSDGVTDPPAPASTEAPNTRINPHIPHPARIYDYLLGGKDHFASDRKAAEALIEVSPGTREGVRAHRAFLGRAVRYLAAEAGITQFLDIGTGIPTQDNTHTIAQASVPEARVAYVDNDPIVLVHGRALLTGDPAGMTEMIEADLRQPEKILADPAVRRVIDFTRPVAVILAGVMHFITDEEQPYELVEQLKAAVPGGSHLLLSHITLDFTDQVRREEFTKPYDNSSAPMVPRTHEETLRFFDGWDLVDPGLVEVVTWRPDPIEYQEQIPGGHAWAYGGLAVKP</sequence>
<feature type="region of interest" description="Disordered" evidence="1">
    <location>
        <begin position="1"/>
        <end position="41"/>
    </location>
</feature>
<dbReference type="PIRSF" id="PIRSF017393">
    <property type="entry name" value="MTase_SAV2177"/>
    <property type="match status" value="1"/>
</dbReference>
<protein>
    <recommendedName>
        <fullName evidence="3">S-adenosyl methyltransferase</fullName>
    </recommendedName>
</protein>
<evidence type="ECO:0008006" key="3">
    <source>
        <dbReference type="Google" id="ProtNLM"/>
    </source>
</evidence>
<dbReference type="InterPro" id="IPR029063">
    <property type="entry name" value="SAM-dependent_MTases_sf"/>
</dbReference>
<proteinExistence type="predicted"/>
<evidence type="ECO:0000313" key="2">
    <source>
        <dbReference type="EMBL" id="SBO96231.1"/>
    </source>
</evidence>
<gene>
    <name evidence="2" type="ORF">BN4615_P5747</name>
</gene>
<dbReference type="InterPro" id="IPR006764">
    <property type="entry name" value="SAM_dep_MeTrfase_SAV2177_type"/>
</dbReference>